<name>A0A4Q0XPE5_9BACT</name>
<evidence type="ECO:0000256" key="6">
    <source>
        <dbReference type="RuleBase" id="RU000320"/>
    </source>
</evidence>
<feature type="transmembrane region" description="Helical" evidence="7">
    <location>
        <begin position="132"/>
        <end position="151"/>
    </location>
</feature>
<dbReference type="Proteomes" id="UP000290657">
    <property type="component" value="Unassembled WGS sequence"/>
</dbReference>
<dbReference type="EMBL" id="PDKN01000005">
    <property type="protein sequence ID" value="RXJ56500.1"/>
    <property type="molecule type" value="Genomic_DNA"/>
</dbReference>
<dbReference type="GO" id="GO:0008137">
    <property type="term" value="F:NADH dehydrogenase (ubiquinone) activity"/>
    <property type="evidence" value="ECO:0007669"/>
    <property type="project" value="InterPro"/>
</dbReference>
<dbReference type="InterPro" id="IPR003918">
    <property type="entry name" value="NADH_UbQ_OxRdtase"/>
</dbReference>
<dbReference type="GO" id="GO:0015990">
    <property type="term" value="P:electron transport coupled proton transport"/>
    <property type="evidence" value="ECO:0007669"/>
    <property type="project" value="TreeGrafter"/>
</dbReference>
<accession>A0A4Q0XPE5</accession>
<evidence type="ECO:0000259" key="8">
    <source>
        <dbReference type="Pfam" id="PF00361"/>
    </source>
</evidence>
<dbReference type="PRINTS" id="PR01437">
    <property type="entry name" value="NUOXDRDTASE4"/>
</dbReference>
<feature type="transmembrane region" description="Helical" evidence="7">
    <location>
        <begin position="32"/>
        <end position="52"/>
    </location>
</feature>
<feature type="transmembrane region" description="Helical" evidence="7">
    <location>
        <begin position="270"/>
        <end position="291"/>
    </location>
</feature>
<feature type="transmembrane region" description="Helical" evidence="7">
    <location>
        <begin position="72"/>
        <end position="101"/>
    </location>
</feature>
<proteinExistence type="inferred from homology"/>
<evidence type="ECO:0000313" key="9">
    <source>
        <dbReference type="EMBL" id="RXJ56500.1"/>
    </source>
</evidence>
<feature type="transmembrane region" description="Helical" evidence="7">
    <location>
        <begin position="448"/>
        <end position="467"/>
    </location>
</feature>
<keyword evidence="3 6" id="KW-0812">Transmembrane</keyword>
<feature type="transmembrane region" description="Helical" evidence="7">
    <location>
        <begin position="303"/>
        <end position="322"/>
    </location>
</feature>
<comment type="caution">
    <text evidence="9">The sequence shown here is derived from an EMBL/GenBank/DDBJ whole genome shotgun (WGS) entry which is preliminary data.</text>
</comment>
<keyword evidence="5 7" id="KW-0472">Membrane</keyword>
<feature type="transmembrane region" description="Helical" evidence="7">
    <location>
        <begin position="209"/>
        <end position="232"/>
    </location>
</feature>
<dbReference type="GO" id="GO:0012505">
    <property type="term" value="C:endomembrane system"/>
    <property type="evidence" value="ECO:0007669"/>
    <property type="project" value="UniProtKB-SubCell"/>
</dbReference>
<dbReference type="NCBIfam" id="TIGR01972">
    <property type="entry name" value="NDH_I_M"/>
    <property type="match status" value="1"/>
</dbReference>
<evidence type="ECO:0000313" key="10">
    <source>
        <dbReference type="Proteomes" id="UP000290657"/>
    </source>
</evidence>
<keyword evidence="4 7" id="KW-1133">Transmembrane helix</keyword>
<evidence type="ECO:0000256" key="7">
    <source>
        <dbReference type="SAM" id="Phobius"/>
    </source>
</evidence>
<evidence type="ECO:0000256" key="3">
    <source>
        <dbReference type="ARBA" id="ARBA00022692"/>
    </source>
</evidence>
<evidence type="ECO:0000256" key="1">
    <source>
        <dbReference type="ARBA" id="ARBA00004127"/>
    </source>
</evidence>
<sequence>MGTDLLSFIIFLPAFVAFILMVTTTKVEDVRNIAFITTIITLVLVLKLYLNYDPESGMQFVINVPWILKYGINYYVGVDGFSLTVLMMIAILIPSAYLLLWDGRTKGYWINMLLVQTGVTGALLSLDIILFYFFWEMMLLPVFLMIGNFGTGDKIFTTIKVTVYTMFGSLLMFVAIIYLGVAYFNEFGLWSFQYSDLTQITNLTYAEEFWLFLAFLTAFAIKIPLFPFHTWIMDTYKNAPTGAVFLLSSIMAKLGIYAVVRFMIPLFPEIYIQFSSWFVFIGLFGLIYFGIAALMQDDIKRMFAYSSASHLSFIAAGIFSLNDYGVSGALYLVIAHAIATGALFLLIGILYHQTGYKTIKDLGGIAKQAPIFTFIFAIMLFANVGLPGTNGFVAELLIIFGIYQFNPIMGYVAAVTVLVAASFMLWMFQRAILQKREGPALKMRDLKIKEILGLAPWVILVILMGVYPDPFIDKFEPSVIHYLTDILKLGAAK</sequence>
<dbReference type="OrthoDB" id="9805769at2"/>
<evidence type="ECO:0000256" key="5">
    <source>
        <dbReference type="ARBA" id="ARBA00023136"/>
    </source>
</evidence>
<comment type="subcellular location">
    <subcellularLocation>
        <location evidence="1">Endomembrane system</location>
        <topology evidence="1">Multi-pass membrane protein</topology>
    </subcellularLocation>
    <subcellularLocation>
        <location evidence="6">Membrane</location>
        <topology evidence="6">Multi-pass membrane protein</topology>
    </subcellularLocation>
</comment>
<dbReference type="InterPro" id="IPR001750">
    <property type="entry name" value="ND/Mrp_TM"/>
</dbReference>
<protein>
    <submittedName>
        <fullName evidence="9">NADH-quinone oxidoreductase subunit M</fullName>
    </submittedName>
</protein>
<dbReference type="GO" id="GO:0048039">
    <property type="term" value="F:ubiquinone binding"/>
    <property type="evidence" value="ECO:0007669"/>
    <property type="project" value="TreeGrafter"/>
</dbReference>
<dbReference type="AlphaFoldDB" id="A0A4Q0XPE5"/>
<dbReference type="RefSeq" id="WP_128996476.1">
    <property type="nucleotide sequence ID" value="NZ_PDKN01000005.1"/>
</dbReference>
<comment type="similarity">
    <text evidence="2">Belongs to the complex I subunit 4 family.</text>
</comment>
<feature type="transmembrane region" description="Helical" evidence="7">
    <location>
        <begin position="408"/>
        <end position="428"/>
    </location>
</feature>
<organism evidence="9 10">
    <name type="scientific">Candidatus Marinarcus aquaticus</name>
    <dbReference type="NCBI Taxonomy" id="2044504"/>
    <lineage>
        <taxon>Bacteria</taxon>
        <taxon>Pseudomonadati</taxon>
        <taxon>Campylobacterota</taxon>
        <taxon>Epsilonproteobacteria</taxon>
        <taxon>Campylobacterales</taxon>
        <taxon>Arcobacteraceae</taxon>
        <taxon>Candidatus Marinarcus</taxon>
    </lineage>
</organism>
<dbReference type="GO" id="GO:0042773">
    <property type="term" value="P:ATP synthesis coupled electron transport"/>
    <property type="evidence" value="ECO:0007669"/>
    <property type="project" value="InterPro"/>
</dbReference>
<gene>
    <name evidence="9" type="ORF">CRV04_08805</name>
</gene>
<evidence type="ECO:0000256" key="4">
    <source>
        <dbReference type="ARBA" id="ARBA00022989"/>
    </source>
</evidence>
<feature type="domain" description="NADH:quinone oxidoreductase/Mrp antiporter transmembrane" evidence="8">
    <location>
        <begin position="125"/>
        <end position="416"/>
    </location>
</feature>
<feature type="transmembrane region" description="Helical" evidence="7">
    <location>
        <begin position="371"/>
        <end position="402"/>
    </location>
</feature>
<dbReference type="PANTHER" id="PTHR43507:SF1">
    <property type="entry name" value="NADH-UBIQUINONE OXIDOREDUCTASE CHAIN 4"/>
    <property type="match status" value="1"/>
</dbReference>
<feature type="transmembrane region" description="Helical" evidence="7">
    <location>
        <begin position="6"/>
        <end position="25"/>
    </location>
</feature>
<dbReference type="InterPro" id="IPR010227">
    <property type="entry name" value="NADH_Q_OxRdtase_chainM/4"/>
</dbReference>
<feature type="transmembrane region" description="Helical" evidence="7">
    <location>
        <begin position="328"/>
        <end position="351"/>
    </location>
</feature>
<dbReference type="GO" id="GO:0003954">
    <property type="term" value="F:NADH dehydrogenase activity"/>
    <property type="evidence" value="ECO:0007669"/>
    <property type="project" value="TreeGrafter"/>
</dbReference>
<feature type="transmembrane region" description="Helical" evidence="7">
    <location>
        <begin position="244"/>
        <end position="264"/>
    </location>
</feature>
<dbReference type="GO" id="GO:0016020">
    <property type="term" value="C:membrane"/>
    <property type="evidence" value="ECO:0007669"/>
    <property type="project" value="UniProtKB-SubCell"/>
</dbReference>
<reference evidence="9 10" key="1">
    <citation type="submission" date="2017-10" db="EMBL/GenBank/DDBJ databases">
        <title>Genomics of the genus Arcobacter.</title>
        <authorList>
            <person name="Perez-Cataluna A."/>
            <person name="Figueras M.J."/>
        </authorList>
    </citation>
    <scope>NUCLEOTIDE SEQUENCE [LARGE SCALE GENOMIC DNA]</scope>
    <source>
        <strain evidence="9 10">CECT 8987</strain>
    </source>
</reference>
<evidence type="ECO:0000256" key="2">
    <source>
        <dbReference type="ARBA" id="ARBA00009025"/>
    </source>
</evidence>
<dbReference type="PANTHER" id="PTHR43507">
    <property type="entry name" value="NADH-UBIQUINONE OXIDOREDUCTASE CHAIN 4"/>
    <property type="match status" value="1"/>
</dbReference>
<dbReference type="Pfam" id="PF00361">
    <property type="entry name" value="Proton_antipo_M"/>
    <property type="match status" value="1"/>
</dbReference>
<keyword evidence="10" id="KW-1185">Reference proteome</keyword>
<feature type="transmembrane region" description="Helical" evidence="7">
    <location>
        <begin position="163"/>
        <end position="184"/>
    </location>
</feature>